<accession>A0A7Y9FF60</accession>
<reference evidence="3 4" key="1">
    <citation type="submission" date="2020-07" db="EMBL/GenBank/DDBJ databases">
        <title>Sequencing the genomes of 1000 actinobacteria strains.</title>
        <authorList>
            <person name="Klenk H.-P."/>
        </authorList>
    </citation>
    <scope>NUCLEOTIDE SEQUENCE [LARGE SCALE GENOMIC DNA]</scope>
    <source>
        <strain evidence="3 4">DSM 24482</strain>
    </source>
</reference>
<dbReference type="AlphaFoldDB" id="A0A7Y9FF60"/>
<dbReference type="Proteomes" id="UP000618382">
    <property type="component" value="Unassembled WGS sequence"/>
</dbReference>
<sequence>MSAVTFSHAPSAARGVRTHAHRAIDTVRWAPAPTPGATAAQRLRFAGYVAGSVVAWVALGLLGAALLGALVGLV</sequence>
<protein>
    <submittedName>
        <fullName evidence="3">Uncharacterized protein</fullName>
    </submittedName>
</protein>
<proteinExistence type="predicted"/>
<name>A0A7Y9FF60_9CELL</name>
<dbReference type="EMBL" id="JACCBK010000001">
    <property type="protein sequence ID" value="NYD86186.1"/>
    <property type="molecule type" value="Genomic_DNA"/>
</dbReference>
<feature type="transmembrane region" description="Helical" evidence="1">
    <location>
        <begin position="53"/>
        <end position="73"/>
    </location>
</feature>
<evidence type="ECO:0000313" key="2">
    <source>
        <dbReference type="EMBL" id="GIG34301.1"/>
    </source>
</evidence>
<dbReference type="Proteomes" id="UP000577956">
    <property type="component" value="Unassembled WGS sequence"/>
</dbReference>
<gene>
    <name evidence="3" type="ORF">BKA21_001735</name>
    <name evidence="2" type="ORF">Col01nite_34600</name>
</gene>
<keyword evidence="5" id="KW-1185">Reference proteome</keyword>
<comment type="caution">
    <text evidence="3">The sequence shown here is derived from an EMBL/GenBank/DDBJ whole genome shotgun (WGS) entry which is preliminary data.</text>
</comment>
<evidence type="ECO:0000256" key="1">
    <source>
        <dbReference type="SAM" id="Phobius"/>
    </source>
</evidence>
<evidence type="ECO:0000313" key="5">
    <source>
        <dbReference type="Proteomes" id="UP000618382"/>
    </source>
</evidence>
<keyword evidence="1" id="KW-0472">Membrane</keyword>
<keyword evidence="1" id="KW-0812">Transmembrane</keyword>
<evidence type="ECO:0000313" key="3">
    <source>
        <dbReference type="EMBL" id="NYD86186.1"/>
    </source>
</evidence>
<evidence type="ECO:0000313" key="4">
    <source>
        <dbReference type="Proteomes" id="UP000577956"/>
    </source>
</evidence>
<organism evidence="3 4">
    <name type="scientific">Cellulomonas oligotrophica</name>
    <dbReference type="NCBI Taxonomy" id="931536"/>
    <lineage>
        <taxon>Bacteria</taxon>
        <taxon>Bacillati</taxon>
        <taxon>Actinomycetota</taxon>
        <taxon>Actinomycetes</taxon>
        <taxon>Micrococcales</taxon>
        <taxon>Cellulomonadaceae</taxon>
        <taxon>Cellulomonas</taxon>
    </lineage>
</organism>
<dbReference type="RefSeq" id="WP_140457855.1">
    <property type="nucleotide sequence ID" value="NZ_BAABFI010000001.1"/>
</dbReference>
<reference evidence="2 5" key="2">
    <citation type="submission" date="2021-01" db="EMBL/GenBank/DDBJ databases">
        <title>Whole genome shotgun sequence of Cellulomonas oligotrophica NBRC 109435.</title>
        <authorList>
            <person name="Komaki H."/>
            <person name="Tamura T."/>
        </authorList>
    </citation>
    <scope>NUCLEOTIDE SEQUENCE [LARGE SCALE GENOMIC DNA]</scope>
    <source>
        <strain evidence="2 5">NBRC 109435</strain>
    </source>
</reference>
<keyword evidence="1" id="KW-1133">Transmembrane helix</keyword>
<dbReference type="EMBL" id="BONN01000015">
    <property type="protein sequence ID" value="GIG34301.1"/>
    <property type="molecule type" value="Genomic_DNA"/>
</dbReference>